<dbReference type="Proteomes" id="UP000193228">
    <property type="component" value="Unassembled WGS sequence"/>
</dbReference>
<evidence type="ECO:0000313" key="3">
    <source>
        <dbReference type="Proteomes" id="UP000193228"/>
    </source>
</evidence>
<protein>
    <recommendedName>
        <fullName evidence="4">Transposase</fullName>
    </recommendedName>
</protein>
<name>A0A1X7M743_9BURK</name>
<dbReference type="EMBL" id="FXAT01000020">
    <property type="protein sequence ID" value="SMG61199.1"/>
    <property type="molecule type" value="Genomic_DNA"/>
</dbReference>
<reference evidence="3" key="1">
    <citation type="submission" date="2017-04" db="EMBL/GenBank/DDBJ databases">
        <authorList>
            <person name="Varghese N."/>
            <person name="Submissions S."/>
        </authorList>
    </citation>
    <scope>NUCLEOTIDE SEQUENCE [LARGE SCALE GENOMIC DNA]</scope>
    <source>
        <strain evidence="3">LMG 29540</strain>
    </source>
</reference>
<feature type="region of interest" description="Disordered" evidence="1">
    <location>
        <begin position="33"/>
        <end position="58"/>
    </location>
</feature>
<evidence type="ECO:0000313" key="2">
    <source>
        <dbReference type="EMBL" id="SMG61199.1"/>
    </source>
</evidence>
<accession>A0A1X7M743</accession>
<dbReference type="AlphaFoldDB" id="A0A1X7M743"/>
<gene>
    <name evidence="2" type="ORF">SAMN06265784_12020</name>
</gene>
<feature type="compositionally biased region" description="Basic residues" evidence="1">
    <location>
        <begin position="40"/>
        <end position="51"/>
    </location>
</feature>
<dbReference type="STRING" id="1515439.SAMN06265784_12020"/>
<organism evidence="2 3">
    <name type="scientific">Paraburkholderia susongensis</name>
    <dbReference type="NCBI Taxonomy" id="1515439"/>
    <lineage>
        <taxon>Bacteria</taxon>
        <taxon>Pseudomonadati</taxon>
        <taxon>Pseudomonadota</taxon>
        <taxon>Betaproteobacteria</taxon>
        <taxon>Burkholderiales</taxon>
        <taxon>Burkholderiaceae</taxon>
        <taxon>Paraburkholderia</taxon>
    </lineage>
</organism>
<evidence type="ECO:0008006" key="4">
    <source>
        <dbReference type="Google" id="ProtNLM"/>
    </source>
</evidence>
<sequence length="186" mass="21279">MNGGRNSGPLSSTQTVQATQFFGRVQAADCRGDAQAGRVGRAHRSQARHQRQSAVQMASSLSCRRFRHTARRIERDATLPSQKPRHSWRTRPDPFAEVWESEVVPLLCNAPHLMGITVLRKLQDDHLDRYPDSMRRTLERRIRQWRATEGPSQEVFFPPGASARRARTVGLHRHGQAVRDDRRRSV</sequence>
<proteinExistence type="predicted"/>
<evidence type="ECO:0000256" key="1">
    <source>
        <dbReference type="SAM" id="MobiDB-lite"/>
    </source>
</evidence>
<keyword evidence="3" id="KW-1185">Reference proteome</keyword>